<dbReference type="InterPro" id="IPR036116">
    <property type="entry name" value="FN3_sf"/>
</dbReference>
<dbReference type="RefSeq" id="XP_065667928.1">
    <property type="nucleotide sequence ID" value="XM_065811856.1"/>
</dbReference>
<keyword evidence="6" id="KW-1133">Transmembrane helix</keyword>
<dbReference type="CDD" id="cd00063">
    <property type="entry name" value="FN3"/>
    <property type="match status" value="3"/>
</dbReference>
<evidence type="ECO:0000256" key="5">
    <source>
        <dbReference type="ARBA" id="ARBA00023180"/>
    </source>
</evidence>
<dbReference type="InterPro" id="IPR050379">
    <property type="entry name" value="Type-I_Cytokine_Rcpt"/>
</dbReference>
<dbReference type="SUPFAM" id="SSF49265">
    <property type="entry name" value="Fibronectin type III"/>
    <property type="match status" value="2"/>
</dbReference>
<accession>A0ABM4D109</accession>
<evidence type="ECO:0000256" key="4">
    <source>
        <dbReference type="ARBA" id="ARBA00023170"/>
    </source>
</evidence>
<dbReference type="InterPro" id="IPR003961">
    <property type="entry name" value="FN3_dom"/>
</dbReference>
<keyword evidence="3" id="KW-1015">Disulfide bond</keyword>
<evidence type="ECO:0000256" key="1">
    <source>
        <dbReference type="ARBA" id="ARBA00022729"/>
    </source>
</evidence>
<feature type="transmembrane region" description="Helical" evidence="6">
    <location>
        <begin position="2414"/>
        <end position="2430"/>
    </location>
</feature>
<dbReference type="InterPro" id="IPR013783">
    <property type="entry name" value="Ig-like_fold"/>
</dbReference>
<dbReference type="Proteomes" id="UP001652625">
    <property type="component" value="Chromosome 12"/>
</dbReference>
<keyword evidence="6" id="KW-0472">Membrane</keyword>
<name>A0ABM4D109_HYDVU</name>
<dbReference type="PROSITE" id="PS50853">
    <property type="entry name" value="FN3"/>
    <property type="match status" value="2"/>
</dbReference>
<evidence type="ECO:0000313" key="8">
    <source>
        <dbReference type="Proteomes" id="UP001652625"/>
    </source>
</evidence>
<evidence type="ECO:0000256" key="2">
    <source>
        <dbReference type="ARBA" id="ARBA00022737"/>
    </source>
</evidence>
<keyword evidence="8" id="KW-1185">Reference proteome</keyword>
<sequence>MECSFCFCKAKNTEKRKFNLFNKQQSSLKFCKIAIVVLIVLNQNECQAAQFESSLYPFTGYSNMKKEGIGSVYNWYSSINSNVWMLTFDDEYCIDTLIVISENDTLFEITLFSHDQKIQQDAGRNLSPQRKDMLNKKYYFDYKFTPIKAKSMKIKLVDVFFYVEVYLTALQKSYFLQSNESQYQISEASYYSSGQSFTLQQLQSLLNISSRSYLMIRPQTTVFDISPVAWFTVKFKKVQLVHQFIIASGNDMNSVRKVKMYFRLNYDRDFTEYTEDNITKIFINNYIPLQWFCHNLKSPFMASEIQVFLDSENPLIYFTMDFRFVESMEYMYERPVIGLFNILAEDIIRIKFNKSFFISGIMFDNINNLLKFCISYNVNNQFVPYSDNKLFNEKVMFKVFSEISFRPFRTTEILLSELEWFMTSSRKITVTVNGDNYLSADYTWTNLNFISYNAYDEYTNTKGSQTLYGNSKYLQKRNLRSKLMSDYLGPDCFTQPHLCVSGFTIQLEVDELLSEDLVKTFYLSDHLIDKNSDSGKMFLFFNDFYLPSNARVKDFYLKIGTIKFTENFKARIYLIFVPEDEILNGIKRLLYEDKINQITNDSEVFMFNSSFGTTQLLNLTFLLKKLQGQYNGLLKRLCIMVIPQNQTFTNNPDDVKLLITYSNTIIGDVRILNPLMENKFFGLFNNIINVFFDQTYCFTGIHLHTKSPVDVDIFLQVKYSDTICSFINCTLYVTLKKVFIKGGENKYVALNGLIKTKHFRIVLSKEVILHYQFYGSEKTFRAFPILSAGLGGHQNFTHGNGFQIHLVDNKITATVVSMYGRYNVEMEKPSVTPYTLTLVWSKQSLKFFYNNELKGFGSLLKNVNYQNYTQFNEYILVFADYYNVESELQARLLKIQMWNIALTEDEISQTLFNATPNGYSYPGSFPPEGFTNGSDCYCSNQVCPCETIETSSTVEIISKHAPFEIVSEDDFIEEEFYLNIMDYANNSFRIYFDITFDLQNVQIEYVNLVSTLKSFVPACCNVIMQISNSSDEVQMKWCISRNITEIFTSPDLTSLLTQLLKTASYTPLVTVLLKFNYLFISPESILRIVYKPSKLGGFFYSTASQVSIDDVLEKLSLNVSGVCVSFKLKFGGTGFVGLVVIGHGVNIKKRLAYFYRQEAQDKWLENYLDLNSDKFTMVEFVVYKNGLGSGYIAFDKVLFLQSCPIGKAKSPGSIEPDKTYSFSNPVVMVTDTYEFYTALKNASIIQGSIGSLLNFFNSYNFLAYDQHMTFKYWPIYDFTILFWFKYMKFSDFIFNMTYVSGNAISVGFNTSSSVFLSYKKLKKNIAVESLFWHYLVIQYERQSNQLSIQIDFKTKVTFNDIWLFGNSSISFWLSYNVICFQVYKEILFPTAIKAVQFCPLKQWDLACTIRRSQCEWCNPFYGRWELLPLDYIINNKMAECMQESFNGKFYQPFNIVNNNKFVAEFSDSFEVPSSSEVKLVNGFIYNGLSVANSVAISDANVAKLFTEYCPVFSAWINHRCENEDEDKPILTTSVVTLFCKKKDSSTAVTPVVAVYNKCFFDLPGKSGLWYNFVFMLNKTVFFYIDGVYINSSCRPALNPQLLSFFSMEIKVFSVATFPTLIDEVLITNNTKPELLFKMQLTGYPNNEKIKQTTTPLVFKFCSSQVWFNDKFLVGSSYYETNLKKIQSEITELMTSFEEFLLLEVVSLESNVFSKVCGKFNVYLLFQNENIIYQINDLKSNFITNIFSENNETYMKDDILEYYSKTVIYNVLHSHKTTVVLSLEYDEDFRYPVSKILVQYGPVNNNTFKKVLVNNAKFIYIDGLDLFKVYKVCFSFQTIRKRFFSSCVQQNKTFMTSQGEPTEYPLFNCSLNEEIKIIYCYMSQISYESWNGIPYGYELVYWVKDSTDSCKDLQIDGPKKYKDTIKYNTTSNLRFQIKTTDFHFVELCIIGYATTNGGQGIGTWKETVVRTQREAPEFAPENFTAIVDQNSIQFKWNSLENTIEAWNDYKVPGFYQLSYGIVANSVFKEIVLTTKNISGNEFTLKNFDSCFLLIASVNAFSIANGPKSDLCVLPYLSEPFCMTPLIINFYATSSRSATFITNSFLPTFFRGTNTYWLFHVDVIDENYNPGPPSDEYLRKSVYLTHSIEKFSGISSQCTQSDFLGYFNQNTSFVLDLLGLHPNTHYQVSVQPCNEIGCGKISNNVEFSTYSDVPSCEPTQIQMQNLSSTSMSISWQSISFNCANTDINKISYTLKCFHQDSMLLNENIESTTILLTSLNKYEQLCCVVAASNFHGTGPFSSQSCAYTDEDIPDAPSNISSYSDNTRIIRVAWNAVPFENCHGLITAYEVCRVQLYLNGNIGPKYCFKQINSSILEFNITNLDKASTHNISVAACNKAGCGKTIFIVASSMQIGKKNRIMAFIIFIIIVILTLR</sequence>
<protein>
    <submittedName>
        <fullName evidence="9">Uncharacterized protein LOC100197582 isoform X5</fullName>
    </submittedName>
</protein>
<keyword evidence="5" id="KW-0325">Glycoprotein</keyword>
<keyword evidence="1" id="KW-0732">Signal</keyword>
<gene>
    <name evidence="9" type="primary">LOC100197582</name>
</gene>
<dbReference type="SMART" id="SM00060">
    <property type="entry name" value="FN3"/>
    <property type="match status" value="3"/>
</dbReference>
<keyword evidence="4" id="KW-0675">Receptor</keyword>
<dbReference type="PANTHER" id="PTHR23036">
    <property type="entry name" value="CYTOKINE RECEPTOR"/>
    <property type="match status" value="1"/>
</dbReference>
<keyword evidence="6" id="KW-0812">Transmembrane</keyword>
<keyword evidence="2" id="KW-0677">Repeat</keyword>
<reference evidence="9" key="1">
    <citation type="submission" date="2025-08" db="UniProtKB">
        <authorList>
            <consortium name="RefSeq"/>
        </authorList>
    </citation>
    <scope>IDENTIFICATION</scope>
</reference>
<proteinExistence type="predicted"/>
<evidence type="ECO:0000256" key="6">
    <source>
        <dbReference type="SAM" id="Phobius"/>
    </source>
</evidence>
<evidence type="ECO:0000259" key="7">
    <source>
        <dbReference type="PROSITE" id="PS50853"/>
    </source>
</evidence>
<dbReference type="PANTHER" id="PTHR23036:SF151">
    <property type="entry name" value="FIBRONECTIN TYPE-III DOMAIN-CONTAINING PROTEIN"/>
    <property type="match status" value="1"/>
</dbReference>
<organism evidence="8 9">
    <name type="scientific">Hydra vulgaris</name>
    <name type="common">Hydra</name>
    <name type="synonym">Hydra attenuata</name>
    <dbReference type="NCBI Taxonomy" id="6087"/>
    <lineage>
        <taxon>Eukaryota</taxon>
        <taxon>Metazoa</taxon>
        <taxon>Cnidaria</taxon>
        <taxon>Hydrozoa</taxon>
        <taxon>Hydroidolina</taxon>
        <taxon>Anthoathecata</taxon>
        <taxon>Aplanulata</taxon>
        <taxon>Hydridae</taxon>
        <taxon>Hydra</taxon>
    </lineage>
</organism>
<feature type="domain" description="Fibronectin type-III" evidence="7">
    <location>
        <begin position="2312"/>
        <end position="2413"/>
    </location>
</feature>
<feature type="domain" description="Fibronectin type-III" evidence="7">
    <location>
        <begin position="2215"/>
        <end position="2308"/>
    </location>
</feature>
<evidence type="ECO:0000256" key="3">
    <source>
        <dbReference type="ARBA" id="ARBA00023157"/>
    </source>
</evidence>
<dbReference type="GeneID" id="100197582"/>
<evidence type="ECO:0000313" key="9">
    <source>
        <dbReference type="RefSeq" id="XP_065667928.1"/>
    </source>
</evidence>
<dbReference type="Gene3D" id="2.60.40.10">
    <property type="entry name" value="Immunoglobulins"/>
    <property type="match status" value="3"/>
</dbReference>